<keyword evidence="2" id="KW-1185">Reference proteome</keyword>
<dbReference type="AlphaFoldDB" id="A0A9N9UWL3"/>
<accession>A0A9N9UWL3</accession>
<name>A0A9N9UWL3_9HYPO</name>
<sequence>MTLLLRGHLSGPIAADVDALSRLPPFEEEEEQEVNNNAQTEQFPSPYAAAIVALQPINQCEVANPAPRVAARVEAVELLLADLARDAVVDALGAHGHVGPRVHLLDLVVELLGPDAAAAHRRDGLARRGHEVVLLRLRERGHVGGEDLGDAADLGADHVEAAAGGLDDHGAECLRERGVEVDVAADHDVADVLVADGPQHLYVILEDVNSLGTGTGDDEARVGVVLQDARDDGSQQVGALVVEQTRNHNNGDYVRGAQAVRRRVWSEDARAIGGFLVVARPEILGDDCIGDY</sequence>
<dbReference type="Proteomes" id="UP000754883">
    <property type="component" value="Unassembled WGS sequence"/>
</dbReference>
<comment type="caution">
    <text evidence="1">The sequence shown here is derived from an EMBL/GenBank/DDBJ whole genome shotgun (WGS) entry which is preliminary data.</text>
</comment>
<proteinExistence type="predicted"/>
<gene>
    <name evidence="1" type="ORF">CBYS24578_00001662</name>
</gene>
<evidence type="ECO:0000313" key="1">
    <source>
        <dbReference type="EMBL" id="CAH0001750.1"/>
    </source>
</evidence>
<reference evidence="1" key="1">
    <citation type="submission" date="2021-10" db="EMBL/GenBank/DDBJ databases">
        <authorList>
            <person name="Piombo E."/>
        </authorList>
    </citation>
    <scope>NUCLEOTIDE SEQUENCE</scope>
</reference>
<protein>
    <submittedName>
        <fullName evidence="1">Uncharacterized protein</fullName>
    </submittedName>
</protein>
<evidence type="ECO:0000313" key="2">
    <source>
        <dbReference type="Proteomes" id="UP000754883"/>
    </source>
</evidence>
<organism evidence="1 2">
    <name type="scientific">Clonostachys byssicola</name>
    <dbReference type="NCBI Taxonomy" id="160290"/>
    <lineage>
        <taxon>Eukaryota</taxon>
        <taxon>Fungi</taxon>
        <taxon>Dikarya</taxon>
        <taxon>Ascomycota</taxon>
        <taxon>Pezizomycotina</taxon>
        <taxon>Sordariomycetes</taxon>
        <taxon>Hypocreomycetidae</taxon>
        <taxon>Hypocreales</taxon>
        <taxon>Bionectriaceae</taxon>
        <taxon>Clonostachys</taxon>
    </lineage>
</organism>
<dbReference type="EMBL" id="CABFNO020001560">
    <property type="protein sequence ID" value="CAH0001750.1"/>
    <property type="molecule type" value="Genomic_DNA"/>
</dbReference>